<sequence length="97" mass="10807">MTTISNNISEKKKISESCWKPLSPTWRRVATDDTAKSRRGATGDTATSARAGNAPNLPNGERSPPASQQRRRIQVTYPTSQMGKSRYRRHSYVGDAR</sequence>
<dbReference type="Proteomes" id="UP000324222">
    <property type="component" value="Unassembled WGS sequence"/>
</dbReference>
<comment type="caution">
    <text evidence="2">The sequence shown here is derived from an EMBL/GenBank/DDBJ whole genome shotgun (WGS) entry which is preliminary data.</text>
</comment>
<accession>A0A5B7K2K8</accession>
<protein>
    <submittedName>
        <fullName evidence="2">Uncharacterized protein</fullName>
    </submittedName>
</protein>
<name>A0A5B7K2K8_PORTR</name>
<organism evidence="2 3">
    <name type="scientific">Portunus trituberculatus</name>
    <name type="common">Swimming crab</name>
    <name type="synonym">Neptunus trituberculatus</name>
    <dbReference type="NCBI Taxonomy" id="210409"/>
    <lineage>
        <taxon>Eukaryota</taxon>
        <taxon>Metazoa</taxon>
        <taxon>Ecdysozoa</taxon>
        <taxon>Arthropoda</taxon>
        <taxon>Crustacea</taxon>
        <taxon>Multicrustacea</taxon>
        <taxon>Malacostraca</taxon>
        <taxon>Eumalacostraca</taxon>
        <taxon>Eucarida</taxon>
        <taxon>Decapoda</taxon>
        <taxon>Pleocyemata</taxon>
        <taxon>Brachyura</taxon>
        <taxon>Eubrachyura</taxon>
        <taxon>Portunoidea</taxon>
        <taxon>Portunidae</taxon>
        <taxon>Portuninae</taxon>
        <taxon>Portunus</taxon>
    </lineage>
</organism>
<gene>
    <name evidence="2" type="ORF">E2C01_095064</name>
</gene>
<dbReference type="AlphaFoldDB" id="A0A5B7K2K8"/>
<dbReference type="EMBL" id="VSRR010119200">
    <property type="protein sequence ID" value="MPC99637.1"/>
    <property type="molecule type" value="Genomic_DNA"/>
</dbReference>
<reference evidence="2 3" key="1">
    <citation type="submission" date="2019-05" db="EMBL/GenBank/DDBJ databases">
        <title>Another draft genome of Portunus trituberculatus and its Hox gene families provides insights of decapod evolution.</title>
        <authorList>
            <person name="Jeong J.-H."/>
            <person name="Song I."/>
            <person name="Kim S."/>
            <person name="Choi T."/>
            <person name="Kim D."/>
            <person name="Ryu S."/>
            <person name="Kim W."/>
        </authorList>
    </citation>
    <scope>NUCLEOTIDE SEQUENCE [LARGE SCALE GENOMIC DNA]</scope>
    <source>
        <tissue evidence="2">Muscle</tissue>
    </source>
</reference>
<proteinExistence type="predicted"/>
<evidence type="ECO:0000313" key="2">
    <source>
        <dbReference type="EMBL" id="MPC99637.1"/>
    </source>
</evidence>
<evidence type="ECO:0000313" key="3">
    <source>
        <dbReference type="Proteomes" id="UP000324222"/>
    </source>
</evidence>
<keyword evidence="3" id="KW-1185">Reference proteome</keyword>
<evidence type="ECO:0000256" key="1">
    <source>
        <dbReference type="SAM" id="MobiDB-lite"/>
    </source>
</evidence>
<feature type="region of interest" description="Disordered" evidence="1">
    <location>
        <begin position="26"/>
        <end position="97"/>
    </location>
</feature>